<reference evidence="2 3" key="1">
    <citation type="submission" date="2019-03" db="EMBL/GenBank/DDBJ databases">
        <title>First draft genome of Liparis tanakae, snailfish: a comprehensive survey of snailfish specific genes.</title>
        <authorList>
            <person name="Kim W."/>
            <person name="Song I."/>
            <person name="Jeong J.-H."/>
            <person name="Kim D."/>
            <person name="Kim S."/>
            <person name="Ryu S."/>
            <person name="Song J.Y."/>
            <person name="Lee S.K."/>
        </authorList>
    </citation>
    <scope>NUCLEOTIDE SEQUENCE [LARGE SCALE GENOMIC DNA]</scope>
    <source>
        <tissue evidence="2">Muscle</tissue>
    </source>
</reference>
<dbReference type="EMBL" id="SRLO01001961">
    <property type="protein sequence ID" value="TNN34448.1"/>
    <property type="molecule type" value="Genomic_DNA"/>
</dbReference>
<dbReference type="AlphaFoldDB" id="A0A4Z2F097"/>
<gene>
    <name evidence="2" type="ORF">EYF80_055395</name>
</gene>
<comment type="caution">
    <text evidence="2">The sequence shown here is derived from an EMBL/GenBank/DDBJ whole genome shotgun (WGS) entry which is preliminary data.</text>
</comment>
<proteinExistence type="predicted"/>
<feature type="compositionally biased region" description="Basic and acidic residues" evidence="1">
    <location>
        <begin position="200"/>
        <end position="213"/>
    </location>
</feature>
<name>A0A4Z2F097_9TELE</name>
<feature type="compositionally biased region" description="Basic and acidic residues" evidence="1">
    <location>
        <begin position="1"/>
        <end position="45"/>
    </location>
</feature>
<feature type="region of interest" description="Disordered" evidence="1">
    <location>
        <begin position="128"/>
        <end position="227"/>
    </location>
</feature>
<evidence type="ECO:0000256" key="1">
    <source>
        <dbReference type="SAM" id="MobiDB-lite"/>
    </source>
</evidence>
<evidence type="ECO:0000313" key="2">
    <source>
        <dbReference type="EMBL" id="TNN34448.1"/>
    </source>
</evidence>
<organism evidence="2 3">
    <name type="scientific">Liparis tanakae</name>
    <name type="common">Tanaka's snailfish</name>
    <dbReference type="NCBI Taxonomy" id="230148"/>
    <lineage>
        <taxon>Eukaryota</taxon>
        <taxon>Metazoa</taxon>
        <taxon>Chordata</taxon>
        <taxon>Craniata</taxon>
        <taxon>Vertebrata</taxon>
        <taxon>Euteleostomi</taxon>
        <taxon>Actinopterygii</taxon>
        <taxon>Neopterygii</taxon>
        <taxon>Teleostei</taxon>
        <taxon>Neoteleostei</taxon>
        <taxon>Acanthomorphata</taxon>
        <taxon>Eupercaria</taxon>
        <taxon>Perciformes</taxon>
        <taxon>Cottioidei</taxon>
        <taxon>Cottales</taxon>
        <taxon>Liparidae</taxon>
        <taxon>Liparis</taxon>
    </lineage>
</organism>
<keyword evidence="3" id="KW-1185">Reference proteome</keyword>
<sequence>MSHKEAMQKEDGKGGGRDHAQSPETPTHRDRRAGDENTAEKKDSSGETLSFCANERTHAFRRFRRFGVSAFRAVSLNKPRSGTAALRDCVEERPICRGGSRLSAVPWLGNARGQGRAEGPTWATVRILAGPPGERVGGSKKSGIEKEVEEEKEEEKTRGKTDKTREDSVPSGASRKLNRAGLSRKVPELQSRAVGAGPGAREREREREERERGLAAWVVQMGGTRHK</sequence>
<protein>
    <submittedName>
        <fullName evidence="2">Uncharacterized protein</fullName>
    </submittedName>
</protein>
<evidence type="ECO:0000313" key="3">
    <source>
        <dbReference type="Proteomes" id="UP000314294"/>
    </source>
</evidence>
<accession>A0A4Z2F097</accession>
<feature type="region of interest" description="Disordered" evidence="1">
    <location>
        <begin position="1"/>
        <end position="49"/>
    </location>
</feature>
<dbReference type="Proteomes" id="UP000314294">
    <property type="component" value="Unassembled WGS sequence"/>
</dbReference>
<feature type="compositionally biased region" description="Basic and acidic residues" evidence="1">
    <location>
        <begin position="154"/>
        <end position="168"/>
    </location>
</feature>